<protein>
    <submittedName>
        <fullName evidence="2">Ubiquitin-conjugating enzyme e2 19</fullName>
    </submittedName>
</protein>
<evidence type="ECO:0000259" key="1">
    <source>
        <dbReference type="PROSITE" id="PS50127"/>
    </source>
</evidence>
<dbReference type="PANTHER" id="PTHR24067">
    <property type="entry name" value="UBIQUITIN-CONJUGATING ENZYME E2"/>
    <property type="match status" value="1"/>
</dbReference>
<reference evidence="2" key="1">
    <citation type="submission" date="2016-11" db="EMBL/GenBank/DDBJ databases">
        <title>The genome of Nicotiana attenuata.</title>
        <authorList>
            <person name="Xu S."/>
            <person name="Brockmoeller T."/>
            <person name="Gaquerel E."/>
            <person name="Navarro A."/>
            <person name="Kuhl H."/>
            <person name="Gase K."/>
            <person name="Ling Z."/>
            <person name="Zhou W."/>
            <person name="Kreitzer C."/>
            <person name="Stanke M."/>
            <person name="Tang H."/>
            <person name="Lyons E."/>
            <person name="Pandey P."/>
            <person name="Pandey S.P."/>
            <person name="Timmermann B."/>
            <person name="Baldwin I.T."/>
        </authorList>
    </citation>
    <scope>NUCLEOTIDE SEQUENCE [LARGE SCALE GENOMIC DNA]</scope>
    <source>
        <strain evidence="2">UT</strain>
    </source>
</reference>
<dbReference type="AlphaFoldDB" id="A0A314L2V4"/>
<organism evidence="2 3">
    <name type="scientific">Nicotiana attenuata</name>
    <name type="common">Coyote tobacco</name>
    <dbReference type="NCBI Taxonomy" id="49451"/>
    <lineage>
        <taxon>Eukaryota</taxon>
        <taxon>Viridiplantae</taxon>
        <taxon>Streptophyta</taxon>
        <taxon>Embryophyta</taxon>
        <taxon>Tracheophyta</taxon>
        <taxon>Spermatophyta</taxon>
        <taxon>Magnoliopsida</taxon>
        <taxon>eudicotyledons</taxon>
        <taxon>Gunneridae</taxon>
        <taxon>Pentapetalae</taxon>
        <taxon>asterids</taxon>
        <taxon>lamiids</taxon>
        <taxon>Solanales</taxon>
        <taxon>Solanaceae</taxon>
        <taxon>Nicotianoideae</taxon>
        <taxon>Nicotianeae</taxon>
        <taxon>Nicotiana</taxon>
    </lineage>
</organism>
<feature type="domain" description="UBC core" evidence="1">
    <location>
        <begin position="29"/>
        <end position="95"/>
    </location>
</feature>
<dbReference type="InterPro" id="IPR016135">
    <property type="entry name" value="UBQ-conjugating_enzyme/RWD"/>
</dbReference>
<dbReference type="STRING" id="49451.A0A314L2V4"/>
<evidence type="ECO:0000313" key="2">
    <source>
        <dbReference type="EMBL" id="OIT35527.1"/>
    </source>
</evidence>
<accession>A0A314L2V4</accession>
<dbReference type="Proteomes" id="UP000187609">
    <property type="component" value="Unassembled WGS sequence"/>
</dbReference>
<dbReference type="EMBL" id="MJEQ01000549">
    <property type="protein sequence ID" value="OIT35527.1"/>
    <property type="molecule type" value="Genomic_DNA"/>
</dbReference>
<keyword evidence="3" id="KW-1185">Reference proteome</keyword>
<dbReference type="PROSITE" id="PS50127">
    <property type="entry name" value="UBC_2"/>
    <property type="match status" value="1"/>
</dbReference>
<dbReference type="InterPro" id="IPR050113">
    <property type="entry name" value="Ub_conjugating_enzyme"/>
</dbReference>
<dbReference type="InterPro" id="IPR000608">
    <property type="entry name" value="UBC"/>
</dbReference>
<dbReference type="Gene3D" id="3.10.110.10">
    <property type="entry name" value="Ubiquitin Conjugating Enzyme"/>
    <property type="match status" value="1"/>
</dbReference>
<name>A0A314L2V4_NICAT</name>
<evidence type="ECO:0000313" key="3">
    <source>
        <dbReference type="Proteomes" id="UP000187609"/>
    </source>
</evidence>
<gene>
    <name evidence="2" type="primary">UBC19</name>
    <name evidence="2" type="ORF">A4A49_54888</name>
</gene>
<dbReference type="SMR" id="A0A314L2V4"/>
<proteinExistence type="predicted"/>
<dbReference type="Gramene" id="OIT35527">
    <property type="protein sequence ID" value="OIT35527"/>
    <property type="gene ID" value="A4A49_54888"/>
</dbReference>
<sequence>MNSENNNNTPATAQLKQTLPTGKIVDTQSALKRLQYEFMAIMITADSKISTFSKENNIFIWKWTISGSKDTIFEGKKYKLYLSFHVDYPFKPPSA</sequence>
<dbReference type="Pfam" id="PF00179">
    <property type="entry name" value="UQ_con"/>
    <property type="match status" value="1"/>
</dbReference>
<comment type="caution">
    <text evidence="2">The sequence shown here is derived from an EMBL/GenBank/DDBJ whole genome shotgun (WGS) entry which is preliminary data.</text>
</comment>
<dbReference type="SUPFAM" id="SSF54495">
    <property type="entry name" value="UBC-like"/>
    <property type="match status" value="1"/>
</dbReference>